<evidence type="ECO:0000313" key="2">
    <source>
        <dbReference type="Proteomes" id="UP001172386"/>
    </source>
</evidence>
<organism evidence="1 2">
    <name type="scientific">Neophaeococcomyces mojaviensis</name>
    <dbReference type="NCBI Taxonomy" id="3383035"/>
    <lineage>
        <taxon>Eukaryota</taxon>
        <taxon>Fungi</taxon>
        <taxon>Dikarya</taxon>
        <taxon>Ascomycota</taxon>
        <taxon>Pezizomycotina</taxon>
        <taxon>Eurotiomycetes</taxon>
        <taxon>Chaetothyriomycetidae</taxon>
        <taxon>Chaetothyriales</taxon>
        <taxon>Chaetothyriales incertae sedis</taxon>
        <taxon>Neophaeococcomyces</taxon>
    </lineage>
</organism>
<dbReference type="EMBL" id="JAPDRQ010000152">
    <property type="protein sequence ID" value="KAJ9653489.1"/>
    <property type="molecule type" value="Genomic_DNA"/>
</dbReference>
<proteinExistence type="predicted"/>
<protein>
    <submittedName>
        <fullName evidence="1">Uncharacterized protein</fullName>
    </submittedName>
</protein>
<reference evidence="1" key="1">
    <citation type="submission" date="2022-10" db="EMBL/GenBank/DDBJ databases">
        <title>Culturing micro-colonial fungi from biological soil crusts in the Mojave desert and describing Neophaeococcomyces mojavensis, and introducing the new genera and species Taxawa tesnikishii.</title>
        <authorList>
            <person name="Kurbessoian T."/>
            <person name="Stajich J.E."/>
        </authorList>
    </citation>
    <scope>NUCLEOTIDE SEQUENCE</scope>
    <source>
        <strain evidence="1">JES_112</strain>
    </source>
</reference>
<name>A0ACC3A0B5_9EURO</name>
<keyword evidence="2" id="KW-1185">Reference proteome</keyword>
<comment type="caution">
    <text evidence="1">The sequence shown here is derived from an EMBL/GenBank/DDBJ whole genome shotgun (WGS) entry which is preliminary data.</text>
</comment>
<evidence type="ECO:0000313" key="1">
    <source>
        <dbReference type="EMBL" id="KAJ9653489.1"/>
    </source>
</evidence>
<dbReference type="Proteomes" id="UP001172386">
    <property type="component" value="Unassembled WGS sequence"/>
</dbReference>
<accession>A0ACC3A0B5</accession>
<sequence>MEAQAHARALYRSLLRELPARSIRTPPSPLRISIRNHFANTPYNPSPEYALARRQEVEQAIQYLKAQRTYGALLERYNPNADLSEEERVRLTARRVGMDMPEEWYGTGKKGEWGVKFGNVKKD</sequence>
<gene>
    <name evidence="1" type="ORF">H2198_007331</name>
</gene>